<dbReference type="RefSeq" id="WP_116421885.1">
    <property type="nucleotide sequence ID" value="NZ_NMUE01000053.1"/>
</dbReference>
<dbReference type="EMBL" id="NMUF01000003">
    <property type="protein sequence ID" value="RFB00079.1"/>
    <property type="molecule type" value="Genomic_DNA"/>
</dbReference>
<reference evidence="3 4" key="1">
    <citation type="submission" date="2017-07" db="EMBL/GenBank/DDBJ databases">
        <title>Draft genome sequence of aerobic hyperthermophilic archaea, Pyrobaculum aerophilum YKB31 and YKB32.</title>
        <authorList>
            <person name="Mochizuki T."/>
            <person name="Berliner A.J."/>
            <person name="Yoshida-Takashima Y."/>
            <person name="Takaki Y."/>
            <person name="Nunoura T."/>
            <person name="Takai K."/>
        </authorList>
    </citation>
    <scope>NUCLEOTIDE SEQUENCE [LARGE SCALE GENOMIC DNA]</scope>
    <source>
        <strain evidence="1 4">YKB31</strain>
        <strain evidence="2 3">YKB32</strain>
    </source>
</reference>
<proteinExistence type="predicted"/>
<protein>
    <submittedName>
        <fullName evidence="1">Uncharacterized protein</fullName>
    </submittedName>
</protein>
<evidence type="ECO:0000313" key="3">
    <source>
        <dbReference type="Proteomes" id="UP000256877"/>
    </source>
</evidence>
<gene>
    <name evidence="1" type="ORF">CGL51_12085</name>
    <name evidence="2" type="ORF">CGL52_01635</name>
</gene>
<dbReference type="OrthoDB" id="26755at2157"/>
<accession>A0A371QV32</accession>
<dbReference type="Proteomes" id="UP000257123">
    <property type="component" value="Unassembled WGS sequence"/>
</dbReference>
<evidence type="ECO:0000313" key="4">
    <source>
        <dbReference type="Proteomes" id="UP000257123"/>
    </source>
</evidence>
<dbReference type="EMBL" id="NMUE01000053">
    <property type="protein sequence ID" value="RFA93883.1"/>
    <property type="molecule type" value="Genomic_DNA"/>
</dbReference>
<evidence type="ECO:0000313" key="1">
    <source>
        <dbReference type="EMBL" id="RFA93883.1"/>
    </source>
</evidence>
<sequence length="102" mass="11314">MQSRVYRLANKVKCPFCGVEFIPSIKSSAGGEAEVACPNGHAFTIMLNDFVLDCEIRDWERFSLLPQSTQQAVLEVIQSGKVPPDLQTLMRRLKEAGVVVCT</sequence>
<evidence type="ECO:0000313" key="2">
    <source>
        <dbReference type="EMBL" id="RFB00079.1"/>
    </source>
</evidence>
<organism evidence="1 4">
    <name type="scientific">Pyrobaculum aerophilum</name>
    <dbReference type="NCBI Taxonomy" id="13773"/>
    <lineage>
        <taxon>Archaea</taxon>
        <taxon>Thermoproteota</taxon>
        <taxon>Thermoprotei</taxon>
        <taxon>Thermoproteales</taxon>
        <taxon>Thermoproteaceae</taxon>
        <taxon>Pyrobaculum</taxon>
    </lineage>
</organism>
<comment type="caution">
    <text evidence="1">The sequence shown here is derived from an EMBL/GenBank/DDBJ whole genome shotgun (WGS) entry which is preliminary data.</text>
</comment>
<dbReference type="AlphaFoldDB" id="A0A371QV32"/>
<dbReference type="Proteomes" id="UP000256877">
    <property type="component" value="Unassembled WGS sequence"/>
</dbReference>
<name>A0A371QV32_9CREN</name>